<reference evidence="3 4" key="1">
    <citation type="journal article" date="2018" name="IMA Fungus">
        <title>IMA Genome-F 10: Nine draft genome sequences of Claviceps purpurea s.lat., including C. arundinis, C. humidiphila, and C. cf. spartinae, pseudomolecules for the pitch canker pathogen Fusarium circinatum, draft genome of Davidsoniella eucalypti, Grosmannia galeiformis, Quambalaria eucalypti, and Teratosphaeria destructans.</title>
        <authorList>
            <person name="Wingfield B.D."/>
            <person name="Liu M."/>
            <person name="Nguyen H.D."/>
            <person name="Lane F.A."/>
            <person name="Morgan S.W."/>
            <person name="De Vos L."/>
            <person name="Wilken P.M."/>
            <person name="Duong T.A."/>
            <person name="Aylward J."/>
            <person name="Coetzee M.P."/>
            <person name="Dadej K."/>
            <person name="De Beer Z.W."/>
            <person name="Findlay W."/>
            <person name="Havenga M."/>
            <person name="Kolarik M."/>
            <person name="Menzies J.G."/>
            <person name="Naidoo K."/>
            <person name="Pochopski O."/>
            <person name="Shoukouhi P."/>
            <person name="Santana Q.C."/>
            <person name="Seifert K.A."/>
            <person name="Soal N."/>
            <person name="Steenkamp E.T."/>
            <person name="Tatham C.T."/>
            <person name="van der Nest M.A."/>
            <person name="Wingfield M.J."/>
        </authorList>
    </citation>
    <scope>NUCLEOTIDE SEQUENCE [LARGE SCALE GENOMIC DNA]</scope>
    <source>
        <strain evidence="3">CMW44962</strain>
    </source>
</reference>
<reference evidence="3 4" key="2">
    <citation type="journal article" date="2021" name="Curr. Genet.">
        <title>Genetic response to nitrogen starvation in the aggressive Eucalyptus foliar pathogen Teratosphaeria destructans.</title>
        <authorList>
            <person name="Havenga M."/>
            <person name="Wingfield B.D."/>
            <person name="Wingfield M.J."/>
            <person name="Dreyer L.L."/>
            <person name="Roets F."/>
            <person name="Aylward J."/>
        </authorList>
    </citation>
    <scope>NUCLEOTIDE SEQUENCE [LARGE SCALE GENOMIC DNA]</scope>
    <source>
        <strain evidence="3">CMW44962</strain>
    </source>
</reference>
<dbReference type="Pfam" id="PF11885">
    <property type="entry name" value="DUF3405"/>
    <property type="match status" value="1"/>
</dbReference>
<dbReference type="AlphaFoldDB" id="A0A9W7SZ31"/>
<evidence type="ECO:0000256" key="2">
    <source>
        <dbReference type="SAM" id="SignalP"/>
    </source>
</evidence>
<organism evidence="3 4">
    <name type="scientific">Teratosphaeria destructans</name>
    <dbReference type="NCBI Taxonomy" id="418781"/>
    <lineage>
        <taxon>Eukaryota</taxon>
        <taxon>Fungi</taxon>
        <taxon>Dikarya</taxon>
        <taxon>Ascomycota</taxon>
        <taxon>Pezizomycotina</taxon>
        <taxon>Dothideomycetes</taxon>
        <taxon>Dothideomycetidae</taxon>
        <taxon>Mycosphaerellales</taxon>
        <taxon>Teratosphaeriaceae</taxon>
        <taxon>Teratosphaeria</taxon>
    </lineage>
</organism>
<gene>
    <name evidence="3" type="ORF">Tdes44962_MAKER01564</name>
</gene>
<evidence type="ECO:0000313" key="4">
    <source>
        <dbReference type="Proteomes" id="UP001138500"/>
    </source>
</evidence>
<keyword evidence="4" id="KW-1185">Reference proteome</keyword>
<dbReference type="Proteomes" id="UP001138500">
    <property type="component" value="Unassembled WGS sequence"/>
</dbReference>
<sequence>MLLTGYPPRRLVLLIVLIFFAAVLSLQQATYNEYLPAFKWSQDGQHGFPVHDGGRLGKPEEGSAVPVKTADVELPVTPADRPGVISTVSSAGHVAASSTSASYLTEETMWTIPPLQTSTDMPAQSPKPASSKRPLPHESYETVQSRVQVLIKDWTPPPQGDHWPPYDGYADKDYDPNRWEAFEWDTDFYLESGIGKLEQIGVKPKPYRPYLLKEDTAGIWRKICEGPRGLPLNESNTDDIVKAYAAIRDGFPDVAIGTGIGIDLDYCFDRYNRYGPYGFGEDEAIVTHSWEEPSIKPNWSDVRWGHLQDECVTKNKHRFSDSSPVNLAPGKDLPKGDATTDSGPGSTELKHSPRSPPVTPVSTAEMVKAATPRPRLPRTAVLIRTWEGYDYTENDKQAIRALITELNLLSGGEYQVFLFVNIKDSEADIWDTSSPKYAELLHSNVPHEFWDISVLWNEKVCQEWYPKIGDWQVYWHQWMPVQWFGMTHPEFDFVWNWETDARYTGSHYQFLESVANFSDYMPRKYLWERNSRFYFPSAHGSYEQWLADTDATIEKGIEEGTVKPVWGPAEVPNATIEVTGPAPTSQMELDKFEWGVGEPADLITLQPIWDPAHTIWTMRDKIWNYIDGLAPHFTGEDPLDENFHPPEYEDLPRRAYINTVSRFSKRQLQAMHMENLEGRAMQAEMWPATVALHHGLKAVYAPHPIWTDRKWPAWYMDAIFNADGNKTAQWGQQADSVYDHDREYNFNGWSWYYHSDFARSLYRRWLGWSADDGSPLNGISGKSLEEGGAFVQLEGKHSEAVEVGGGGRMCLPPMLLHPVKKVKE</sequence>
<feature type="region of interest" description="Disordered" evidence="1">
    <location>
        <begin position="115"/>
        <end position="138"/>
    </location>
</feature>
<evidence type="ECO:0000256" key="1">
    <source>
        <dbReference type="SAM" id="MobiDB-lite"/>
    </source>
</evidence>
<feature type="chain" id="PRO_5040916269" evidence="2">
    <location>
        <begin position="26"/>
        <end position="824"/>
    </location>
</feature>
<protein>
    <submittedName>
        <fullName evidence="3">Uncharacterized protein</fullName>
    </submittedName>
</protein>
<feature type="signal peptide" evidence="2">
    <location>
        <begin position="1"/>
        <end position="25"/>
    </location>
</feature>
<dbReference type="InterPro" id="IPR021822">
    <property type="entry name" value="DUF3405"/>
</dbReference>
<accession>A0A9W7SZ31</accession>
<feature type="region of interest" description="Disordered" evidence="1">
    <location>
        <begin position="315"/>
        <end position="371"/>
    </location>
</feature>
<dbReference type="EMBL" id="RIBY02000446">
    <property type="protein sequence ID" value="KAH9842186.1"/>
    <property type="molecule type" value="Genomic_DNA"/>
</dbReference>
<keyword evidence="2" id="KW-0732">Signal</keyword>
<dbReference type="OrthoDB" id="3353407at2759"/>
<dbReference type="PANTHER" id="PTHR36205">
    <property type="entry name" value="CHROMOSOME 19, WHOLE GENOME SHOTGUN SEQUENCE"/>
    <property type="match status" value="1"/>
</dbReference>
<evidence type="ECO:0000313" key="3">
    <source>
        <dbReference type="EMBL" id="KAH9842186.1"/>
    </source>
</evidence>
<proteinExistence type="predicted"/>
<dbReference type="PANTHER" id="PTHR36205:SF2">
    <property type="entry name" value="MAJOR FACILITATOR SUPERFAMILY TRANSPORTER"/>
    <property type="match status" value="1"/>
</dbReference>
<name>A0A9W7SZ31_9PEZI</name>
<comment type="caution">
    <text evidence="3">The sequence shown here is derived from an EMBL/GenBank/DDBJ whole genome shotgun (WGS) entry which is preliminary data.</text>
</comment>